<evidence type="ECO:0000313" key="12">
    <source>
        <dbReference type="EMBL" id="MDN3203456.1"/>
    </source>
</evidence>
<dbReference type="PROSITE" id="PS51257">
    <property type="entry name" value="PROKAR_LIPOPROTEIN"/>
    <property type="match status" value="1"/>
</dbReference>
<comment type="subcellular location">
    <subcellularLocation>
        <location evidence="1">Cell inner membrane</location>
        <topology evidence="1">Single-pass membrane protein</topology>
        <orientation evidence="1">Periplasmic side</orientation>
    </subcellularLocation>
</comment>
<feature type="chain" id="PRO_5046707677" evidence="10">
    <location>
        <begin position="30"/>
        <end position="136"/>
    </location>
</feature>
<comment type="caution">
    <text evidence="12">The sequence shown here is derived from an EMBL/GenBank/DDBJ whole genome shotgun (WGS) entry which is preliminary data.</text>
</comment>
<dbReference type="InterPro" id="IPR051045">
    <property type="entry name" value="TonB-dependent_transducer"/>
</dbReference>
<keyword evidence="5" id="KW-0997">Cell inner membrane</keyword>
<keyword evidence="10" id="KW-0732">Signal</keyword>
<evidence type="ECO:0000256" key="8">
    <source>
        <dbReference type="ARBA" id="ARBA00022989"/>
    </source>
</evidence>
<dbReference type="PRINTS" id="PR01374">
    <property type="entry name" value="TONBPROTEIN"/>
</dbReference>
<evidence type="ECO:0000256" key="10">
    <source>
        <dbReference type="SAM" id="SignalP"/>
    </source>
</evidence>
<keyword evidence="13" id="KW-1185">Reference proteome</keyword>
<evidence type="ECO:0000256" key="1">
    <source>
        <dbReference type="ARBA" id="ARBA00004383"/>
    </source>
</evidence>
<dbReference type="Pfam" id="PF03544">
    <property type="entry name" value="TonB_C"/>
    <property type="match status" value="1"/>
</dbReference>
<evidence type="ECO:0000256" key="6">
    <source>
        <dbReference type="ARBA" id="ARBA00022692"/>
    </source>
</evidence>
<evidence type="ECO:0000256" key="9">
    <source>
        <dbReference type="ARBA" id="ARBA00023136"/>
    </source>
</evidence>
<dbReference type="InterPro" id="IPR006260">
    <property type="entry name" value="TonB/TolA_C"/>
</dbReference>
<dbReference type="InterPro" id="IPR037682">
    <property type="entry name" value="TonB_C"/>
</dbReference>
<dbReference type="Proteomes" id="UP001171916">
    <property type="component" value="Unassembled WGS sequence"/>
</dbReference>
<keyword evidence="3" id="KW-0813">Transport</keyword>
<keyword evidence="7" id="KW-0653">Protein transport</keyword>
<dbReference type="NCBIfam" id="TIGR01352">
    <property type="entry name" value="tonB_Cterm"/>
    <property type="match status" value="1"/>
</dbReference>
<keyword evidence="4" id="KW-1003">Cell membrane</keyword>
<keyword evidence="9" id="KW-0472">Membrane</keyword>
<proteinExistence type="inferred from homology"/>
<evidence type="ECO:0000256" key="7">
    <source>
        <dbReference type="ARBA" id="ARBA00022927"/>
    </source>
</evidence>
<accession>A0ABT7YAJ2</accession>
<comment type="similarity">
    <text evidence="2">Belongs to the TonB family.</text>
</comment>
<dbReference type="PANTHER" id="PTHR33446">
    <property type="entry name" value="PROTEIN TONB-RELATED"/>
    <property type="match status" value="1"/>
</dbReference>
<evidence type="ECO:0000259" key="11">
    <source>
        <dbReference type="PROSITE" id="PS52015"/>
    </source>
</evidence>
<protein>
    <submittedName>
        <fullName evidence="12">Energy transducer TonB</fullName>
    </submittedName>
</protein>
<organism evidence="12 13">
    <name type="scientific">Algoriphagus sediminis</name>
    <dbReference type="NCBI Taxonomy" id="3057113"/>
    <lineage>
        <taxon>Bacteria</taxon>
        <taxon>Pseudomonadati</taxon>
        <taxon>Bacteroidota</taxon>
        <taxon>Cytophagia</taxon>
        <taxon>Cytophagales</taxon>
        <taxon>Cyclobacteriaceae</taxon>
        <taxon>Algoriphagus</taxon>
    </lineage>
</organism>
<name>A0ABT7YAJ2_9BACT</name>
<dbReference type="RefSeq" id="WP_289999017.1">
    <property type="nucleotide sequence ID" value="NZ_JAUEPH010000002.1"/>
</dbReference>
<gene>
    <name evidence="12" type="ORF">QVH07_04825</name>
</gene>
<evidence type="ECO:0000313" key="13">
    <source>
        <dbReference type="Proteomes" id="UP001171916"/>
    </source>
</evidence>
<feature type="signal peptide" evidence="10">
    <location>
        <begin position="1"/>
        <end position="29"/>
    </location>
</feature>
<evidence type="ECO:0000256" key="3">
    <source>
        <dbReference type="ARBA" id="ARBA00022448"/>
    </source>
</evidence>
<feature type="domain" description="TonB C-terminal" evidence="11">
    <location>
        <begin position="47"/>
        <end position="136"/>
    </location>
</feature>
<keyword evidence="6" id="KW-0812">Transmembrane</keyword>
<evidence type="ECO:0000256" key="5">
    <source>
        <dbReference type="ARBA" id="ARBA00022519"/>
    </source>
</evidence>
<reference evidence="12" key="1">
    <citation type="submission" date="2023-06" db="EMBL/GenBank/DDBJ databases">
        <title>Robiginitalea aurantiacus sp. nov. and Algoriphagus sediminis sp. nov., isolated from coastal sediment.</title>
        <authorList>
            <person name="Zhou Z.Y."/>
            <person name="An J."/>
            <person name="Jia Y.W."/>
            <person name="Du Z.J."/>
        </authorList>
    </citation>
    <scope>NUCLEOTIDE SEQUENCE</scope>
    <source>
        <strain evidence="12">C2-7</strain>
    </source>
</reference>
<dbReference type="EMBL" id="JAUEPH010000002">
    <property type="protein sequence ID" value="MDN3203456.1"/>
    <property type="molecule type" value="Genomic_DNA"/>
</dbReference>
<dbReference type="SUPFAM" id="SSF74653">
    <property type="entry name" value="TolA/TonB C-terminal domain"/>
    <property type="match status" value="1"/>
</dbReference>
<dbReference type="PANTHER" id="PTHR33446:SF2">
    <property type="entry name" value="PROTEIN TONB"/>
    <property type="match status" value="1"/>
</dbReference>
<keyword evidence="8" id="KW-1133">Transmembrane helix</keyword>
<dbReference type="InterPro" id="IPR003538">
    <property type="entry name" value="TonB"/>
</dbReference>
<sequence length="136" mass="15003">MKTKPTIQFAFFGLLIACLFMLAPQDVQAQSNETVYEEVDQMPEYPGGMQGLVDFMVQNLKYPKEAKEAGVQGTVMITFHVEKDGSVSNAQIAKGIASSCDNEALRIVNQMENWTPGKKDGKDVITKLTLPVKFAL</sequence>
<evidence type="ECO:0000256" key="4">
    <source>
        <dbReference type="ARBA" id="ARBA00022475"/>
    </source>
</evidence>
<dbReference type="Gene3D" id="3.30.1150.10">
    <property type="match status" value="1"/>
</dbReference>
<evidence type="ECO:0000256" key="2">
    <source>
        <dbReference type="ARBA" id="ARBA00006555"/>
    </source>
</evidence>
<dbReference type="PROSITE" id="PS52015">
    <property type="entry name" value="TONB_CTD"/>
    <property type="match status" value="1"/>
</dbReference>